<name>A0A1H1IXH2_NATTX</name>
<dbReference type="InterPro" id="IPR003782">
    <property type="entry name" value="SCO1/SenC"/>
</dbReference>
<evidence type="ECO:0000256" key="4">
    <source>
        <dbReference type="SAM" id="MobiDB-lite"/>
    </source>
</evidence>
<proteinExistence type="inferred from homology"/>
<reference evidence="6" key="1">
    <citation type="submission" date="2016-10" db="EMBL/GenBank/DDBJ databases">
        <authorList>
            <person name="Varghese N."/>
            <person name="Submissions S."/>
        </authorList>
    </citation>
    <scope>NUCLEOTIDE SEQUENCE [LARGE SCALE GENOMIC DNA]</scope>
    <source>
        <strain evidence="6">DSM 24767</strain>
    </source>
</reference>
<feature type="compositionally biased region" description="Basic and acidic residues" evidence="4">
    <location>
        <begin position="193"/>
        <end position="208"/>
    </location>
</feature>
<dbReference type="OrthoDB" id="27579at2157"/>
<dbReference type="PROSITE" id="PS51318">
    <property type="entry name" value="TAT"/>
    <property type="match status" value="1"/>
</dbReference>
<gene>
    <name evidence="5" type="ORF">SAMN04489842_3886</name>
</gene>
<evidence type="ECO:0000256" key="2">
    <source>
        <dbReference type="PIRSR" id="PIRSR603782-1"/>
    </source>
</evidence>
<accession>A0A1H1IXH2</accession>
<dbReference type="GO" id="GO:0046872">
    <property type="term" value="F:metal ion binding"/>
    <property type="evidence" value="ECO:0007669"/>
    <property type="project" value="UniProtKB-KW"/>
</dbReference>
<dbReference type="PANTHER" id="PTHR12151:SF25">
    <property type="entry name" value="LINALOOL DEHYDRATASE_ISOMERASE DOMAIN-CONTAINING PROTEIN"/>
    <property type="match status" value="1"/>
</dbReference>
<dbReference type="SUPFAM" id="SSF52833">
    <property type="entry name" value="Thioredoxin-like"/>
    <property type="match status" value="1"/>
</dbReference>
<keyword evidence="2" id="KW-0186">Copper</keyword>
<keyword evidence="6" id="KW-1185">Reference proteome</keyword>
<sequence length="260" mass="28584">MPIQPIDRRRFLQVTGAAALSATVAGCADAMTGRDGADENVVLGPPEGHDRADPDRVQYPIYGEPIPDVTVPAPLQNREVTTTEFHGERHAFYTFVFTRCPGACPGLMGTLRHVQDDAIEEGYADEVAFLPITFDPAHDTPEVLAEYEETYGIEHEPGHWYTLRPEDETDAKAVVEEEFGCAFDPAEPDDDGENGHDEEMGHDDGNGHDEEDEGGHEMAFVHHVLLLLVNKDGYVERAYSGEVPTPGDVVEDTRAVVEGW</sequence>
<dbReference type="AlphaFoldDB" id="A0A1H1IXH2"/>
<feature type="binding site" evidence="2">
    <location>
        <position position="104"/>
    </location>
    <ligand>
        <name>Cu cation</name>
        <dbReference type="ChEBI" id="CHEBI:23378"/>
    </ligand>
</feature>
<evidence type="ECO:0000313" key="6">
    <source>
        <dbReference type="Proteomes" id="UP000198848"/>
    </source>
</evidence>
<dbReference type="RefSeq" id="WP_090385565.1">
    <property type="nucleotide sequence ID" value="NZ_FNLC01000006.1"/>
</dbReference>
<dbReference type="PANTHER" id="PTHR12151">
    <property type="entry name" value="ELECTRON TRANSPORT PROTIN SCO1/SENC FAMILY MEMBER"/>
    <property type="match status" value="1"/>
</dbReference>
<dbReference type="Proteomes" id="UP000198848">
    <property type="component" value="Unassembled WGS sequence"/>
</dbReference>
<dbReference type="InterPro" id="IPR006311">
    <property type="entry name" value="TAT_signal"/>
</dbReference>
<keyword evidence="3" id="KW-1015">Disulfide bond</keyword>
<comment type="similarity">
    <text evidence="1">Belongs to the SCO1/2 family.</text>
</comment>
<feature type="binding site" evidence="2">
    <location>
        <position position="100"/>
    </location>
    <ligand>
        <name>Cu cation</name>
        <dbReference type="ChEBI" id="CHEBI:23378"/>
    </ligand>
</feature>
<protein>
    <submittedName>
        <fullName evidence="5">Protein SCO1/2</fullName>
    </submittedName>
</protein>
<evidence type="ECO:0000256" key="1">
    <source>
        <dbReference type="ARBA" id="ARBA00010996"/>
    </source>
</evidence>
<dbReference type="InterPro" id="IPR036249">
    <property type="entry name" value="Thioredoxin-like_sf"/>
</dbReference>
<dbReference type="EMBL" id="FNLC01000006">
    <property type="protein sequence ID" value="SDR42349.1"/>
    <property type="molecule type" value="Genomic_DNA"/>
</dbReference>
<evidence type="ECO:0000313" key="5">
    <source>
        <dbReference type="EMBL" id="SDR42349.1"/>
    </source>
</evidence>
<evidence type="ECO:0000256" key="3">
    <source>
        <dbReference type="PIRSR" id="PIRSR603782-2"/>
    </source>
</evidence>
<feature type="disulfide bond" description="Redox-active" evidence="3">
    <location>
        <begin position="100"/>
        <end position="104"/>
    </location>
</feature>
<feature type="region of interest" description="Disordered" evidence="4">
    <location>
        <begin position="183"/>
        <end position="213"/>
    </location>
</feature>
<dbReference type="CDD" id="cd02968">
    <property type="entry name" value="SCO"/>
    <property type="match status" value="1"/>
</dbReference>
<dbReference type="Pfam" id="PF02630">
    <property type="entry name" value="SCO1-SenC"/>
    <property type="match status" value="1"/>
</dbReference>
<keyword evidence="2" id="KW-0479">Metal-binding</keyword>
<organism evidence="5 6">
    <name type="scientific">Natronobacterium texcoconense</name>
    <dbReference type="NCBI Taxonomy" id="1095778"/>
    <lineage>
        <taxon>Archaea</taxon>
        <taxon>Methanobacteriati</taxon>
        <taxon>Methanobacteriota</taxon>
        <taxon>Stenosarchaea group</taxon>
        <taxon>Halobacteria</taxon>
        <taxon>Halobacteriales</taxon>
        <taxon>Natrialbaceae</taxon>
        <taxon>Natronobacterium</taxon>
    </lineage>
</organism>
<dbReference type="Gene3D" id="3.40.30.10">
    <property type="entry name" value="Glutaredoxin"/>
    <property type="match status" value="1"/>
</dbReference>
<dbReference type="STRING" id="1095778.SAMN04489842_3886"/>